<proteinExistence type="predicted"/>
<dbReference type="EMBL" id="AKKV01000024">
    <property type="protein sequence ID" value="EIT85926.1"/>
    <property type="molecule type" value="Genomic_DNA"/>
</dbReference>
<dbReference type="RefSeq" id="WP_007201858.1">
    <property type="nucleotide sequence ID" value="NZ_AKKV01000024.1"/>
</dbReference>
<gene>
    <name evidence="1" type="ORF">A374_08824</name>
</gene>
<keyword evidence="2" id="KW-1185">Reference proteome</keyword>
<dbReference type="Pfam" id="PF07410">
    <property type="entry name" value="Phage_Gp111"/>
    <property type="match status" value="1"/>
</dbReference>
<name>I8J2F8_9BACL</name>
<dbReference type="AlphaFoldDB" id="I8J2F8"/>
<sequence length="129" mass="15141">MKNVMVRAWAIAKEAVNKFGGKVKEYFAQALAMAWAESKKVSRKVSIEITGDSRKCRTWVAQIVGKHPKFVLDRKFLTPDEFDQYDDKVFWVNDGAYELYDGKRRYFLIIENGEYTRTEQRDRIAAMFN</sequence>
<evidence type="ECO:0000313" key="2">
    <source>
        <dbReference type="Proteomes" id="UP000004080"/>
    </source>
</evidence>
<accession>I8J2F8</accession>
<dbReference type="eggNOG" id="ENOG502ZJYK">
    <property type="taxonomic scope" value="Bacteria"/>
</dbReference>
<dbReference type="STRING" id="1196324.A374_08824"/>
<evidence type="ECO:0000313" key="1">
    <source>
        <dbReference type="EMBL" id="EIT85926.1"/>
    </source>
</evidence>
<dbReference type="PATRIC" id="fig|1196324.3.peg.1805"/>
<dbReference type="OrthoDB" id="2971804at2"/>
<dbReference type="Proteomes" id="UP000004080">
    <property type="component" value="Unassembled WGS sequence"/>
</dbReference>
<organism evidence="1 2">
    <name type="scientific">Fictibacillus macauensis ZFHKF-1</name>
    <dbReference type="NCBI Taxonomy" id="1196324"/>
    <lineage>
        <taxon>Bacteria</taxon>
        <taxon>Bacillati</taxon>
        <taxon>Bacillota</taxon>
        <taxon>Bacilli</taxon>
        <taxon>Bacillales</taxon>
        <taxon>Fictibacillaceae</taxon>
        <taxon>Fictibacillus</taxon>
    </lineage>
</organism>
<comment type="caution">
    <text evidence="1">The sequence shown here is derived from an EMBL/GenBank/DDBJ whole genome shotgun (WGS) entry which is preliminary data.</text>
</comment>
<dbReference type="InterPro" id="IPR010878">
    <property type="entry name" value="Gp111"/>
</dbReference>
<protein>
    <recommendedName>
        <fullName evidence="3">Phage protein</fullName>
    </recommendedName>
</protein>
<reference evidence="1 2" key="1">
    <citation type="journal article" date="2012" name="J. Bacteriol.">
        <title>Genome of Bacillus macauensis ZFHKF-1, a Long-Chain-Forming Bacterium.</title>
        <authorList>
            <person name="Cai L."/>
            <person name="Zhang T."/>
        </authorList>
    </citation>
    <scope>NUCLEOTIDE SEQUENCE [LARGE SCALE GENOMIC DNA]</scope>
    <source>
        <strain evidence="1 2">ZFHKF-1</strain>
    </source>
</reference>
<evidence type="ECO:0008006" key="3">
    <source>
        <dbReference type="Google" id="ProtNLM"/>
    </source>
</evidence>